<proteinExistence type="predicted"/>
<dbReference type="PANTHER" id="PTHR12526">
    <property type="entry name" value="GLYCOSYLTRANSFERASE"/>
    <property type="match status" value="1"/>
</dbReference>
<name>A0A1G5RCX0_9RHOB</name>
<evidence type="ECO:0000313" key="2">
    <source>
        <dbReference type="EMBL" id="SCZ71897.1"/>
    </source>
</evidence>
<reference evidence="2 3" key="1">
    <citation type="submission" date="2016-10" db="EMBL/GenBank/DDBJ databases">
        <authorList>
            <person name="de Groot N.N."/>
        </authorList>
    </citation>
    <scope>NUCLEOTIDE SEQUENCE [LARGE SCALE GENOMIC DNA]</scope>
    <source>
        <strain evidence="2 3">U95</strain>
    </source>
</reference>
<dbReference type="PANTHER" id="PTHR12526:SF630">
    <property type="entry name" value="GLYCOSYLTRANSFERASE"/>
    <property type="match status" value="1"/>
</dbReference>
<protein>
    <submittedName>
        <fullName evidence="2">Glycosyltransferase involved in cell wall bisynthesis</fullName>
    </submittedName>
</protein>
<sequence length="551" mass="62405">MQDKDYIDQEVAGVRFIYETLYPQEPIELHLWWEKSKMATPLIQRQENPLNADMLSQGYLGAHRIGPAPQPGQLGRRICLTIPSPRQIRGRAHQNLPWADRPLHYRLVNSLSPLLGEQGKYLVERRRQRLRPKRHKFARLPLSRTANYLTDPAVAHTTSRKKTPAILIGLHWLDVGGAESLGLNSIQWALDLGLRVFVMVGQHGPERLRAKLPQHPDLHLIRTDRYLPPALVGHFVERLIAQENIILTHNHHCVPLYDALPAIKLRHPHVVNLDSTHIVEHHDGGYPRISGVWSNFLDYHHVISNELLAFYGESFRVYGSKMVLGRLLDDRQRDKTPLPVRLSAGQNTCRITFVGRMVHQKRPLLMLAILRRLHKWGKANNVSFHFDIVGEGAYLEALRHKVARWRLNDCIHLHGAGSDVPALLAKSDIMLLPSSNEGLALVCYEAIAAGCIPISTDVGGQNEICPAETLVPWAPFKTVRETCNLVIRLLRDKGFAQQVERTQNARLQALQNEPSAREVLSRIYAQTLQKTQIPSAKAPTVQQEEKTSCVG</sequence>
<dbReference type="OrthoDB" id="9807414at2"/>
<organism evidence="2 3">
    <name type="scientific">Epibacterium ulvae</name>
    <dbReference type="NCBI Taxonomy" id="1156985"/>
    <lineage>
        <taxon>Bacteria</taxon>
        <taxon>Pseudomonadati</taxon>
        <taxon>Pseudomonadota</taxon>
        <taxon>Alphaproteobacteria</taxon>
        <taxon>Rhodobacterales</taxon>
        <taxon>Roseobacteraceae</taxon>
        <taxon>Epibacterium</taxon>
    </lineage>
</organism>
<dbReference type="SUPFAM" id="SSF53756">
    <property type="entry name" value="UDP-Glycosyltransferase/glycogen phosphorylase"/>
    <property type="match status" value="1"/>
</dbReference>
<dbReference type="EMBL" id="FMWG01000013">
    <property type="protein sequence ID" value="SCZ71897.1"/>
    <property type="molecule type" value="Genomic_DNA"/>
</dbReference>
<accession>A0A1G5RCX0</accession>
<evidence type="ECO:0000259" key="1">
    <source>
        <dbReference type="Pfam" id="PF00534"/>
    </source>
</evidence>
<dbReference type="CDD" id="cd03801">
    <property type="entry name" value="GT4_PimA-like"/>
    <property type="match status" value="1"/>
</dbReference>
<evidence type="ECO:0000313" key="3">
    <source>
        <dbReference type="Proteomes" id="UP000198767"/>
    </source>
</evidence>
<gene>
    <name evidence="2" type="ORF">SAMN04488118_11325</name>
</gene>
<dbReference type="STRING" id="1156985.SAMN04488118_11325"/>
<dbReference type="GO" id="GO:0016757">
    <property type="term" value="F:glycosyltransferase activity"/>
    <property type="evidence" value="ECO:0007669"/>
    <property type="project" value="InterPro"/>
</dbReference>
<keyword evidence="2" id="KW-0808">Transferase</keyword>
<feature type="domain" description="Glycosyl transferase family 1" evidence="1">
    <location>
        <begin position="350"/>
        <end position="493"/>
    </location>
</feature>
<dbReference type="InterPro" id="IPR001296">
    <property type="entry name" value="Glyco_trans_1"/>
</dbReference>
<dbReference type="Gene3D" id="3.40.50.2000">
    <property type="entry name" value="Glycogen Phosphorylase B"/>
    <property type="match status" value="2"/>
</dbReference>
<dbReference type="RefSeq" id="WP_090220801.1">
    <property type="nucleotide sequence ID" value="NZ_FMWG01000013.1"/>
</dbReference>
<dbReference type="Pfam" id="PF00534">
    <property type="entry name" value="Glycos_transf_1"/>
    <property type="match status" value="1"/>
</dbReference>
<dbReference type="Proteomes" id="UP000198767">
    <property type="component" value="Unassembled WGS sequence"/>
</dbReference>
<keyword evidence="3" id="KW-1185">Reference proteome</keyword>
<dbReference type="AlphaFoldDB" id="A0A1G5RCX0"/>